<protein>
    <submittedName>
        <fullName evidence="1">Uncharacterized protein</fullName>
    </submittedName>
</protein>
<keyword evidence="2" id="KW-1185">Reference proteome</keyword>
<dbReference type="Proteomes" id="UP000230423">
    <property type="component" value="Unassembled WGS sequence"/>
</dbReference>
<evidence type="ECO:0000313" key="2">
    <source>
        <dbReference type="Proteomes" id="UP000230423"/>
    </source>
</evidence>
<gene>
    <name evidence="1" type="ORF">TELCIR_01580</name>
</gene>
<name>A0A2G9V1H8_TELCI</name>
<dbReference type="AlphaFoldDB" id="A0A2G9V1H8"/>
<evidence type="ECO:0000313" key="1">
    <source>
        <dbReference type="EMBL" id="PIO76349.1"/>
    </source>
</evidence>
<dbReference type="EMBL" id="KZ345059">
    <property type="protein sequence ID" value="PIO76349.1"/>
    <property type="molecule type" value="Genomic_DNA"/>
</dbReference>
<accession>A0A2G9V1H8</accession>
<reference evidence="1 2" key="1">
    <citation type="submission" date="2015-09" db="EMBL/GenBank/DDBJ databases">
        <title>Draft genome of the parasitic nematode Teladorsagia circumcincta isolate WARC Sus (inbred).</title>
        <authorList>
            <person name="Mitreva M."/>
        </authorList>
    </citation>
    <scope>NUCLEOTIDE SEQUENCE [LARGE SCALE GENOMIC DNA]</scope>
    <source>
        <strain evidence="1 2">S</strain>
    </source>
</reference>
<proteinExistence type="predicted"/>
<sequence length="109" mass="12347">METEQSFWITAKNFFSLAPKTPISSVAAITEVLLVDLGLADLLRRSLCATERYADSGERREEAPQHCEDCERGRDISVRVWLLEHAMMTSLEVPVEALDEISSTRITYE</sequence>
<organism evidence="1 2">
    <name type="scientific">Teladorsagia circumcincta</name>
    <name type="common">Brown stomach worm</name>
    <name type="synonym">Ostertagia circumcincta</name>
    <dbReference type="NCBI Taxonomy" id="45464"/>
    <lineage>
        <taxon>Eukaryota</taxon>
        <taxon>Metazoa</taxon>
        <taxon>Ecdysozoa</taxon>
        <taxon>Nematoda</taxon>
        <taxon>Chromadorea</taxon>
        <taxon>Rhabditida</taxon>
        <taxon>Rhabditina</taxon>
        <taxon>Rhabditomorpha</taxon>
        <taxon>Strongyloidea</taxon>
        <taxon>Trichostrongylidae</taxon>
        <taxon>Teladorsagia</taxon>
    </lineage>
</organism>